<reference evidence="2" key="1">
    <citation type="submission" date="2021-03" db="EMBL/GenBank/DDBJ databases">
        <title>Draft genome sequence of rust myrtle Austropuccinia psidii MF-1, a brazilian biotype.</title>
        <authorList>
            <person name="Quecine M.C."/>
            <person name="Pachon D.M.R."/>
            <person name="Bonatelli M.L."/>
            <person name="Correr F.H."/>
            <person name="Franceschini L.M."/>
            <person name="Leite T.F."/>
            <person name="Margarido G.R.A."/>
            <person name="Almeida C.A."/>
            <person name="Ferrarezi J.A."/>
            <person name="Labate C.A."/>
        </authorList>
    </citation>
    <scope>NUCLEOTIDE SEQUENCE</scope>
    <source>
        <strain evidence="2">MF-1</strain>
    </source>
</reference>
<keyword evidence="3" id="KW-1185">Reference proteome</keyword>
<organism evidence="2 3">
    <name type="scientific">Austropuccinia psidii MF-1</name>
    <dbReference type="NCBI Taxonomy" id="1389203"/>
    <lineage>
        <taxon>Eukaryota</taxon>
        <taxon>Fungi</taxon>
        <taxon>Dikarya</taxon>
        <taxon>Basidiomycota</taxon>
        <taxon>Pucciniomycotina</taxon>
        <taxon>Pucciniomycetes</taxon>
        <taxon>Pucciniales</taxon>
        <taxon>Sphaerophragmiaceae</taxon>
        <taxon>Austropuccinia</taxon>
    </lineage>
</organism>
<evidence type="ECO:0000259" key="1">
    <source>
        <dbReference type="Pfam" id="PF07727"/>
    </source>
</evidence>
<dbReference type="AlphaFoldDB" id="A0A9Q3DVI0"/>
<sequence length="167" mass="19432">MVEGKRSRKIPDQLILTNSVPYNQAIKDSSEKVEWQKAMDDEFKFLITHNTGELVPYPKQNEKVIGGMWCLTRKRNKFGEVFCYKAWWVVFGNHQKHSLHYFDTWASVGRNEKLKTMLSLVVNLDLIAYQFDMETAFLHGGMDAVVFVAQVKGYEEAGKEPYQFSIR</sequence>
<accession>A0A9Q3DVI0</accession>
<dbReference type="Proteomes" id="UP000765509">
    <property type="component" value="Unassembled WGS sequence"/>
</dbReference>
<protein>
    <recommendedName>
        <fullName evidence="1">Reverse transcriptase Ty1/copia-type domain-containing protein</fullName>
    </recommendedName>
</protein>
<gene>
    <name evidence="2" type="ORF">O181_051006</name>
</gene>
<dbReference type="OrthoDB" id="2787706at2759"/>
<feature type="domain" description="Reverse transcriptase Ty1/copia-type" evidence="1">
    <location>
        <begin position="50"/>
        <end position="159"/>
    </location>
</feature>
<dbReference type="Pfam" id="PF07727">
    <property type="entry name" value="RVT_2"/>
    <property type="match status" value="1"/>
</dbReference>
<dbReference type="InterPro" id="IPR013103">
    <property type="entry name" value="RVT_2"/>
</dbReference>
<comment type="caution">
    <text evidence="2">The sequence shown here is derived from an EMBL/GenBank/DDBJ whole genome shotgun (WGS) entry which is preliminary data.</text>
</comment>
<evidence type="ECO:0000313" key="3">
    <source>
        <dbReference type="Proteomes" id="UP000765509"/>
    </source>
</evidence>
<evidence type="ECO:0000313" key="2">
    <source>
        <dbReference type="EMBL" id="MBW0511291.1"/>
    </source>
</evidence>
<dbReference type="EMBL" id="AVOT02022109">
    <property type="protein sequence ID" value="MBW0511291.1"/>
    <property type="molecule type" value="Genomic_DNA"/>
</dbReference>
<proteinExistence type="predicted"/>
<name>A0A9Q3DVI0_9BASI</name>